<dbReference type="EMBL" id="CP000781">
    <property type="protein sequence ID" value="ABS65865.1"/>
    <property type="molecule type" value="Genomic_DNA"/>
</dbReference>
<dbReference type="HOGENOM" id="CLU_2290573_0_0_5"/>
<keyword evidence="3" id="KW-1185">Reference proteome</keyword>
<protein>
    <submittedName>
        <fullName evidence="2">Uncharacterized protein</fullName>
    </submittedName>
</protein>
<feature type="compositionally biased region" description="Polar residues" evidence="1">
    <location>
        <begin position="79"/>
        <end position="101"/>
    </location>
</feature>
<dbReference type="AlphaFoldDB" id="A7ICX2"/>
<sequence>MLKRHEQFKTISNIRGSIMKRYVIALGFALLPVVASAEPYSSTLSAEEQERHEFFDGQKNNYPSGRAESGVRPPRLQPTDAQSTTGNSTGRTISTASGAQQ</sequence>
<evidence type="ECO:0000256" key="1">
    <source>
        <dbReference type="SAM" id="MobiDB-lite"/>
    </source>
</evidence>
<organism evidence="2 3">
    <name type="scientific">Xanthobacter autotrophicus (strain ATCC BAA-1158 / Py2)</name>
    <dbReference type="NCBI Taxonomy" id="78245"/>
    <lineage>
        <taxon>Bacteria</taxon>
        <taxon>Pseudomonadati</taxon>
        <taxon>Pseudomonadota</taxon>
        <taxon>Alphaproteobacteria</taxon>
        <taxon>Hyphomicrobiales</taxon>
        <taxon>Xanthobacteraceae</taxon>
        <taxon>Xanthobacter</taxon>
    </lineage>
</organism>
<dbReference type="Proteomes" id="UP000002417">
    <property type="component" value="Chromosome"/>
</dbReference>
<name>A7ICX2_XANP2</name>
<feature type="region of interest" description="Disordered" evidence="1">
    <location>
        <begin position="40"/>
        <end position="101"/>
    </location>
</feature>
<proteinExistence type="predicted"/>
<gene>
    <name evidence="2" type="ordered locus">Xaut_0611</name>
</gene>
<evidence type="ECO:0000313" key="3">
    <source>
        <dbReference type="Proteomes" id="UP000002417"/>
    </source>
</evidence>
<reference evidence="2 3" key="1">
    <citation type="submission" date="2007-07" db="EMBL/GenBank/DDBJ databases">
        <title>Complete sequence of chromosome of Xanthobacter autotrophicus Py2.</title>
        <authorList>
            <consortium name="US DOE Joint Genome Institute"/>
            <person name="Copeland A."/>
            <person name="Lucas S."/>
            <person name="Lapidus A."/>
            <person name="Barry K."/>
            <person name="Glavina del Rio T."/>
            <person name="Hammon N."/>
            <person name="Israni S."/>
            <person name="Dalin E."/>
            <person name="Tice H."/>
            <person name="Pitluck S."/>
            <person name="Sims D."/>
            <person name="Brettin T."/>
            <person name="Bruce D."/>
            <person name="Detter J.C."/>
            <person name="Han C."/>
            <person name="Tapia R."/>
            <person name="Brainard J."/>
            <person name="Schmutz J."/>
            <person name="Larimer F."/>
            <person name="Land M."/>
            <person name="Hauser L."/>
            <person name="Kyrpides N."/>
            <person name="Kim E."/>
            <person name="Ensigns S.A."/>
            <person name="Richardson P."/>
        </authorList>
    </citation>
    <scope>NUCLEOTIDE SEQUENCE [LARGE SCALE GENOMIC DNA]</scope>
    <source>
        <strain evidence="3">ATCC BAA-1158 / Py2</strain>
    </source>
</reference>
<accession>A7ICX2</accession>
<evidence type="ECO:0000313" key="2">
    <source>
        <dbReference type="EMBL" id="ABS65865.1"/>
    </source>
</evidence>
<dbReference type="KEGG" id="xau:Xaut_0611"/>